<gene>
    <name evidence="1" type="ORF">CHRY9293_01226</name>
</gene>
<evidence type="ECO:0008006" key="3">
    <source>
        <dbReference type="Google" id="ProtNLM"/>
    </source>
</evidence>
<keyword evidence="2" id="KW-1185">Reference proteome</keyword>
<accession>A0A6N4X9D0</accession>
<dbReference type="Gene3D" id="3.90.1720.10">
    <property type="entry name" value="endopeptidase domain like (from Nostoc punctiforme)"/>
    <property type="match status" value="1"/>
</dbReference>
<evidence type="ECO:0000313" key="2">
    <source>
        <dbReference type="Proteomes" id="UP000445144"/>
    </source>
</evidence>
<dbReference type="Proteomes" id="UP000445144">
    <property type="component" value="Unassembled WGS sequence"/>
</dbReference>
<sequence length="226" mass="25794">MLKIGSIVMKQILRNNFLSKIGILFILLQIVVQCTGLKNNYLKNGDLLFVTAKESGLSGAINKVTQRQRNISFDHIGILEIVDNDFFVLHASPIGGSQRQSLKEFVKNQKGDNQKIIVYRLKKGYEKIIPEAIKNAESMLGKPYNDIYILNEDSYYCSDFVERAFRDAHIFKLEPMTFKDPMTGQINSFWEGFYKKKNIPIPEGKLGCNPNGLAGSDKLEMIMKYR</sequence>
<reference evidence="1 2" key="1">
    <citation type="submission" date="2020-01" db="EMBL/GenBank/DDBJ databases">
        <authorList>
            <person name="Rodrigo-Torres L."/>
            <person name="Arahal R. D."/>
            <person name="Lucena T."/>
        </authorList>
    </citation>
    <scope>NUCLEOTIDE SEQUENCE [LARGE SCALE GENOMIC DNA]</scope>
    <source>
        <strain evidence="1 2">CECT 9293</strain>
    </source>
</reference>
<dbReference type="Pfam" id="PF05708">
    <property type="entry name" value="Peptidase_C92"/>
    <property type="match status" value="1"/>
</dbReference>
<dbReference type="SUPFAM" id="SSF54001">
    <property type="entry name" value="Cysteine proteinases"/>
    <property type="match status" value="1"/>
</dbReference>
<evidence type="ECO:0000313" key="1">
    <source>
        <dbReference type="EMBL" id="CAA7194962.1"/>
    </source>
</evidence>
<name>A0A6N4X9D0_9FLAO</name>
<dbReference type="AlphaFoldDB" id="A0A6N4X9D0"/>
<dbReference type="EMBL" id="CACVBR010000007">
    <property type="protein sequence ID" value="CAA7194962.1"/>
    <property type="molecule type" value="Genomic_DNA"/>
</dbReference>
<dbReference type="InterPro" id="IPR024453">
    <property type="entry name" value="Peptidase_C92"/>
</dbReference>
<proteinExistence type="predicted"/>
<organism evidence="1 2">
    <name type="scientific">Chryseobacterium potabilaquae</name>
    <dbReference type="NCBI Taxonomy" id="2675057"/>
    <lineage>
        <taxon>Bacteria</taxon>
        <taxon>Pseudomonadati</taxon>
        <taxon>Bacteroidota</taxon>
        <taxon>Flavobacteriia</taxon>
        <taxon>Flavobacteriales</taxon>
        <taxon>Weeksellaceae</taxon>
        <taxon>Chryseobacterium group</taxon>
        <taxon>Chryseobacterium</taxon>
    </lineage>
</organism>
<dbReference type="InterPro" id="IPR038765">
    <property type="entry name" value="Papain-like_cys_pep_sf"/>
</dbReference>
<protein>
    <recommendedName>
        <fullName evidence="3">Permuted papain-like amidase enzyme, YaeF/YiiX, C92 family</fullName>
    </recommendedName>
</protein>